<dbReference type="Proteomes" id="UP000541154">
    <property type="component" value="Unassembled WGS sequence"/>
</dbReference>
<sequence length="698" mass="77276">MQPSHFDCKRLDGLLSRLKVDEGDFGYMSCAVYDTAWVSMVAKPTDNGKVWLFPECFRFVLDTQQADGSWPTYSAPVDGILNTAASLLSIKAHQANSYQLKEYSFALLEERVTKGAVALGKLLQAWDVENCDHVGFEILVPRMLFLLEEEGFRFDFPGKSALTKLNKLKLARFDPAYLYAPVKLTAVHSLEAFIGQIDFDRVRHHKTNGGYMGSPSSTAACLMYASTWDEESEDFLRWVFKAGSGQGSGGMPSAFPSTYFELTWVLTTLLEGGFTVNDIGKDRADRFASFLRRAIDAQSGRLGFASGMEVDVDDTAKSLLTLSLLGHPASHDGLLKTFEGETHFRTYKNERNPSLSANCNTLVALLHQPDVGALTPQIMKAASFISRAWWDGNLQDKWNTSEFYPMTLIAEAFGSLLRVWDRGDLPALPVTFITDSVLITLYQIVASIVMSQNANGSWGPEHSNEVTAYAMLALWKASIVPGASELTQQIQRALINGRKHILATTLCADSATEAAYHWIEKVSYRSVALLESYVLAALNLSSQDRPLPALSKRGQELSPVRPVDAHQLSLDCFDAPLFGPADAWKLQAAYIESRLFAPYLRRIANEIVPGMIENDPALEIIPFIYTACNYASRQPCSTFVLRQQIGALLIQSLLERSACQAAFRVSMAEIQNQTMQALTRAKSKGLMTPATRSNQQVV</sequence>
<dbReference type="AlphaFoldDB" id="A0A8H6E397"/>
<dbReference type="Gene3D" id="1.50.10.20">
    <property type="match status" value="1"/>
</dbReference>
<dbReference type="InterPro" id="IPR008930">
    <property type="entry name" value="Terpenoid_cyclase/PrenylTrfase"/>
</dbReference>
<evidence type="ECO:0000313" key="2">
    <source>
        <dbReference type="EMBL" id="KAF5856710.1"/>
    </source>
</evidence>
<dbReference type="Gene3D" id="1.50.10.160">
    <property type="match status" value="1"/>
</dbReference>
<protein>
    <submittedName>
        <fullName evidence="2">Uncharacterized protein</fullName>
    </submittedName>
</protein>
<proteinExistence type="inferred from homology"/>
<reference evidence="2 3" key="1">
    <citation type="submission" date="2019-04" db="EMBL/GenBank/DDBJ databases">
        <title>Aspergillus burnettii sp. nov., novel species from soil in southeast Queensland.</title>
        <authorList>
            <person name="Gilchrist C.L.M."/>
            <person name="Pitt J.I."/>
            <person name="Lange L."/>
            <person name="Lacey H.J."/>
            <person name="Vuong D."/>
            <person name="Midgley D.J."/>
            <person name="Greenfield P."/>
            <person name="Bradbury M."/>
            <person name="Lacey E."/>
            <person name="Busk P.K."/>
            <person name="Pilgaard B."/>
            <person name="Chooi Y.H."/>
            <person name="Piggott A.M."/>
        </authorList>
    </citation>
    <scope>NUCLEOTIDE SEQUENCE [LARGE SCALE GENOMIC DNA]</scope>
    <source>
        <strain evidence="2 3">FRR 5400</strain>
    </source>
</reference>
<dbReference type="InterPro" id="IPR050148">
    <property type="entry name" value="Terpene_synthase-like"/>
</dbReference>
<name>A0A8H6E397_PETAA</name>
<dbReference type="GO" id="GO:0000287">
    <property type="term" value="F:magnesium ion binding"/>
    <property type="evidence" value="ECO:0007669"/>
    <property type="project" value="TreeGrafter"/>
</dbReference>
<comment type="similarity">
    <text evidence="1">Belongs to the terpene synthase family.</text>
</comment>
<evidence type="ECO:0000256" key="1">
    <source>
        <dbReference type="ARBA" id="ARBA00006333"/>
    </source>
</evidence>
<dbReference type="SUPFAM" id="SSF48239">
    <property type="entry name" value="Terpenoid cyclases/Protein prenyltransferases"/>
    <property type="match status" value="2"/>
</dbReference>
<dbReference type="GO" id="GO:0010333">
    <property type="term" value="F:terpene synthase activity"/>
    <property type="evidence" value="ECO:0007669"/>
    <property type="project" value="InterPro"/>
</dbReference>
<evidence type="ECO:0000313" key="3">
    <source>
        <dbReference type="Proteomes" id="UP000541154"/>
    </source>
</evidence>
<dbReference type="EMBL" id="SPNV01000300">
    <property type="protein sequence ID" value="KAF5856710.1"/>
    <property type="molecule type" value="Genomic_DNA"/>
</dbReference>
<comment type="caution">
    <text evidence="2">The sequence shown here is derived from an EMBL/GenBank/DDBJ whole genome shotgun (WGS) entry which is preliminary data.</text>
</comment>
<gene>
    <name evidence="2" type="ORF">ETB97_006993</name>
</gene>
<dbReference type="PANTHER" id="PTHR31739:SF25">
    <property type="entry name" value="(E,E)-GERANYLLINALOOL SYNTHASE"/>
    <property type="match status" value="1"/>
</dbReference>
<accession>A0A8H6E397</accession>
<keyword evidence="3" id="KW-1185">Reference proteome</keyword>
<dbReference type="GO" id="GO:0016102">
    <property type="term" value="P:diterpenoid biosynthetic process"/>
    <property type="evidence" value="ECO:0007669"/>
    <property type="project" value="TreeGrafter"/>
</dbReference>
<organism evidence="2 3">
    <name type="scientific">Petromyces alliaceus</name>
    <name type="common">Aspergillus alliaceus</name>
    <dbReference type="NCBI Taxonomy" id="209559"/>
    <lineage>
        <taxon>Eukaryota</taxon>
        <taxon>Fungi</taxon>
        <taxon>Dikarya</taxon>
        <taxon>Ascomycota</taxon>
        <taxon>Pezizomycotina</taxon>
        <taxon>Eurotiomycetes</taxon>
        <taxon>Eurotiomycetidae</taxon>
        <taxon>Eurotiales</taxon>
        <taxon>Aspergillaceae</taxon>
        <taxon>Aspergillus</taxon>
        <taxon>Aspergillus subgen. Circumdati</taxon>
    </lineage>
</organism>
<dbReference type="PANTHER" id="PTHR31739">
    <property type="entry name" value="ENT-COPALYL DIPHOSPHATE SYNTHASE, CHLOROPLASTIC"/>
    <property type="match status" value="1"/>
</dbReference>